<proteinExistence type="predicted"/>
<keyword evidence="2" id="KW-1185">Reference proteome</keyword>
<dbReference type="Proteomes" id="UP001605036">
    <property type="component" value="Unassembled WGS sequence"/>
</dbReference>
<dbReference type="EMBL" id="JBHFFA010000002">
    <property type="protein sequence ID" value="KAL2644015.1"/>
    <property type="molecule type" value="Genomic_DNA"/>
</dbReference>
<gene>
    <name evidence="1" type="ORF">R1flu_011602</name>
</gene>
<name>A0ABD1Z952_9MARC</name>
<evidence type="ECO:0000313" key="2">
    <source>
        <dbReference type="Proteomes" id="UP001605036"/>
    </source>
</evidence>
<evidence type="ECO:0000313" key="1">
    <source>
        <dbReference type="EMBL" id="KAL2644015.1"/>
    </source>
</evidence>
<reference evidence="1 2" key="1">
    <citation type="submission" date="2024-09" db="EMBL/GenBank/DDBJ databases">
        <title>Chromosome-scale assembly of Riccia fluitans.</title>
        <authorList>
            <person name="Paukszto L."/>
            <person name="Sawicki J."/>
            <person name="Karawczyk K."/>
            <person name="Piernik-Szablinska J."/>
            <person name="Szczecinska M."/>
            <person name="Mazdziarz M."/>
        </authorList>
    </citation>
    <scope>NUCLEOTIDE SEQUENCE [LARGE SCALE GENOMIC DNA]</scope>
    <source>
        <strain evidence="1">Rf_01</strain>
        <tissue evidence="1">Aerial parts of the thallus</tissue>
    </source>
</reference>
<dbReference type="AlphaFoldDB" id="A0ABD1Z952"/>
<sequence length="106" mass="11588">MSGDMIHLNGTVKNFSPFAGFSRSTLSLLDDENISAELAALLPGYESVLAGVRSSKFIDSSNDLEMSVEGYDGPFEITEEEGNRDAYLIDNSFNDLEISMEVIGRL</sequence>
<organism evidence="1 2">
    <name type="scientific">Riccia fluitans</name>
    <dbReference type="NCBI Taxonomy" id="41844"/>
    <lineage>
        <taxon>Eukaryota</taxon>
        <taxon>Viridiplantae</taxon>
        <taxon>Streptophyta</taxon>
        <taxon>Embryophyta</taxon>
        <taxon>Marchantiophyta</taxon>
        <taxon>Marchantiopsida</taxon>
        <taxon>Marchantiidae</taxon>
        <taxon>Marchantiales</taxon>
        <taxon>Ricciaceae</taxon>
        <taxon>Riccia</taxon>
    </lineage>
</organism>
<comment type="caution">
    <text evidence="1">The sequence shown here is derived from an EMBL/GenBank/DDBJ whole genome shotgun (WGS) entry which is preliminary data.</text>
</comment>
<accession>A0ABD1Z952</accession>
<protein>
    <submittedName>
        <fullName evidence="1">Uncharacterized protein</fullName>
    </submittedName>
</protein>